<feature type="region of interest" description="Disordered" evidence="1">
    <location>
        <begin position="1"/>
        <end position="26"/>
    </location>
</feature>
<evidence type="ECO:0000313" key="3">
    <source>
        <dbReference type="Proteomes" id="UP000572680"/>
    </source>
</evidence>
<dbReference type="AlphaFoldDB" id="A0A7W3LZX8"/>
<evidence type="ECO:0000256" key="1">
    <source>
        <dbReference type="SAM" id="MobiDB-lite"/>
    </source>
</evidence>
<organism evidence="2 3">
    <name type="scientific">Actinomadura namibiensis</name>
    <dbReference type="NCBI Taxonomy" id="182080"/>
    <lineage>
        <taxon>Bacteria</taxon>
        <taxon>Bacillati</taxon>
        <taxon>Actinomycetota</taxon>
        <taxon>Actinomycetes</taxon>
        <taxon>Streptosporangiales</taxon>
        <taxon>Thermomonosporaceae</taxon>
        <taxon>Actinomadura</taxon>
    </lineage>
</organism>
<dbReference type="Proteomes" id="UP000572680">
    <property type="component" value="Unassembled WGS sequence"/>
</dbReference>
<gene>
    <name evidence="2" type="ORF">HNR61_009114</name>
</gene>
<sequence>MSVRRPLGPARQISGSSQQNGAGVRYRCPGARTWPIRVSRLTPLKEHSGRATPHHRKIAELVDESNVGFVKLGDAGTGGELLPHRTRLAGVTEQDSTIINTMELRVR</sequence>
<evidence type="ECO:0000313" key="2">
    <source>
        <dbReference type="EMBL" id="MBA8957421.1"/>
    </source>
</evidence>
<dbReference type="EMBL" id="JACJIA010000023">
    <property type="protein sequence ID" value="MBA8957421.1"/>
    <property type="molecule type" value="Genomic_DNA"/>
</dbReference>
<comment type="caution">
    <text evidence="2">The sequence shown here is derived from an EMBL/GenBank/DDBJ whole genome shotgun (WGS) entry which is preliminary data.</text>
</comment>
<keyword evidence="3" id="KW-1185">Reference proteome</keyword>
<reference evidence="2 3" key="1">
    <citation type="submission" date="2020-08" db="EMBL/GenBank/DDBJ databases">
        <title>Genomic Encyclopedia of Type Strains, Phase IV (KMG-IV): sequencing the most valuable type-strain genomes for metagenomic binning, comparative biology and taxonomic classification.</title>
        <authorList>
            <person name="Goeker M."/>
        </authorList>
    </citation>
    <scope>NUCLEOTIDE SEQUENCE [LARGE SCALE GENOMIC DNA]</scope>
    <source>
        <strain evidence="2 3">DSM 44197</strain>
    </source>
</reference>
<accession>A0A7W3LZX8</accession>
<name>A0A7W3LZX8_ACTNM</name>
<protein>
    <submittedName>
        <fullName evidence="2">Uncharacterized protein</fullName>
    </submittedName>
</protein>
<proteinExistence type="predicted"/>